<dbReference type="PANTHER" id="PTHR30469">
    <property type="entry name" value="MULTIDRUG RESISTANCE PROTEIN MDTA"/>
    <property type="match status" value="1"/>
</dbReference>
<dbReference type="GO" id="GO:1990281">
    <property type="term" value="C:efflux pump complex"/>
    <property type="evidence" value="ECO:0007669"/>
    <property type="project" value="TreeGrafter"/>
</dbReference>
<dbReference type="InterPro" id="IPR006143">
    <property type="entry name" value="RND_pump_MFP"/>
</dbReference>
<dbReference type="AlphaFoldDB" id="A0A939EE00"/>
<dbReference type="EMBL" id="JAEKJZ010000001">
    <property type="protein sequence ID" value="MBN9670075.1"/>
    <property type="molecule type" value="Genomic_DNA"/>
</dbReference>
<sequence length="372" mass="40671">MMVFRNAPFARWTGVLLAASLLAACQESGPDPFAEAEAKLHAEPRPAKIFEVSDQIGMIERRFAGRVAAVQTVDLSFQVPGKLLELPVLESQQVKKGDVIARLDTTDYDRAVRQATINLDQARRELDRLETLRDRSVISQSAYDEQKNTYDLAAESLKEARQNLEYTTLRAPFDGIVSVRLIDNFTTVSVATPVVRVHDLSEVQVDINVAEALFGRVTASEVASIEAKFPAYADRLFPLEYREHSSQVDEVTQTYRITLAMPREGVEQLFPGMTASVIVKLQPHGLALGERFLVPSAAVVADGNGKAFVWKYEEGSGEGGGPGIGKVTRQPVEIDTVMGDFIPVASGLESGDEIVSAGAAYLSDGQTVRRMN</sequence>
<dbReference type="RefSeq" id="WP_207139593.1">
    <property type="nucleotide sequence ID" value="NZ_JAEKJZ010000001.1"/>
</dbReference>
<dbReference type="Gene3D" id="2.40.30.170">
    <property type="match status" value="1"/>
</dbReference>
<evidence type="ECO:0000256" key="3">
    <source>
        <dbReference type="SAM" id="SignalP"/>
    </source>
</evidence>
<evidence type="ECO:0000313" key="4">
    <source>
        <dbReference type="EMBL" id="MBN9670075.1"/>
    </source>
</evidence>
<organism evidence="4 5">
    <name type="scientific">Roseibium aggregatum</name>
    <dbReference type="NCBI Taxonomy" id="187304"/>
    <lineage>
        <taxon>Bacteria</taxon>
        <taxon>Pseudomonadati</taxon>
        <taxon>Pseudomonadota</taxon>
        <taxon>Alphaproteobacteria</taxon>
        <taxon>Hyphomicrobiales</taxon>
        <taxon>Stappiaceae</taxon>
        <taxon>Roseibium</taxon>
    </lineage>
</organism>
<accession>A0A939EE00</accession>
<keyword evidence="2" id="KW-0175">Coiled coil</keyword>
<protein>
    <submittedName>
        <fullName evidence="4">Efflux RND transporter periplasmic adaptor subunit</fullName>
    </submittedName>
</protein>
<dbReference type="Gene3D" id="2.40.50.100">
    <property type="match status" value="1"/>
</dbReference>
<reference evidence="4" key="1">
    <citation type="submission" date="2020-12" db="EMBL/GenBank/DDBJ databases">
        <title>Oil enriched cultivation method for isolating marine PHA-producing bacteria.</title>
        <authorList>
            <person name="Zheng W."/>
            <person name="Yu S."/>
            <person name="Huang Y."/>
        </authorList>
    </citation>
    <scope>NUCLEOTIDE SEQUENCE</scope>
    <source>
        <strain evidence="4">SY-2-12</strain>
    </source>
</reference>
<dbReference type="GO" id="GO:0015562">
    <property type="term" value="F:efflux transmembrane transporter activity"/>
    <property type="evidence" value="ECO:0007669"/>
    <property type="project" value="TreeGrafter"/>
</dbReference>
<dbReference type="Gene3D" id="1.10.287.470">
    <property type="entry name" value="Helix hairpin bin"/>
    <property type="match status" value="1"/>
</dbReference>
<dbReference type="SUPFAM" id="SSF111369">
    <property type="entry name" value="HlyD-like secretion proteins"/>
    <property type="match status" value="1"/>
</dbReference>
<keyword evidence="3" id="KW-0732">Signal</keyword>
<dbReference type="NCBIfam" id="TIGR01730">
    <property type="entry name" value="RND_mfp"/>
    <property type="match status" value="1"/>
</dbReference>
<gene>
    <name evidence="4" type="ORF">JF539_06970</name>
</gene>
<evidence type="ECO:0000256" key="1">
    <source>
        <dbReference type="ARBA" id="ARBA00009477"/>
    </source>
</evidence>
<dbReference type="PANTHER" id="PTHR30469:SF20">
    <property type="entry name" value="EFFLUX RND TRANSPORTER PERIPLASMIC ADAPTOR SUBUNIT"/>
    <property type="match status" value="1"/>
</dbReference>
<proteinExistence type="inferred from homology"/>
<feature type="chain" id="PRO_5037899051" evidence="3">
    <location>
        <begin position="24"/>
        <end position="372"/>
    </location>
</feature>
<name>A0A939EE00_9HYPH</name>
<feature type="coiled-coil region" evidence="2">
    <location>
        <begin position="112"/>
        <end position="163"/>
    </location>
</feature>
<comment type="caution">
    <text evidence="4">The sequence shown here is derived from an EMBL/GenBank/DDBJ whole genome shotgun (WGS) entry which is preliminary data.</text>
</comment>
<dbReference type="PROSITE" id="PS51257">
    <property type="entry name" value="PROKAR_LIPOPROTEIN"/>
    <property type="match status" value="1"/>
</dbReference>
<dbReference type="Gene3D" id="2.40.420.20">
    <property type="match status" value="1"/>
</dbReference>
<comment type="similarity">
    <text evidence="1">Belongs to the membrane fusion protein (MFP) (TC 8.A.1) family.</text>
</comment>
<dbReference type="Proteomes" id="UP000664096">
    <property type="component" value="Unassembled WGS sequence"/>
</dbReference>
<evidence type="ECO:0000256" key="2">
    <source>
        <dbReference type="SAM" id="Coils"/>
    </source>
</evidence>
<feature type="signal peptide" evidence="3">
    <location>
        <begin position="1"/>
        <end position="23"/>
    </location>
</feature>
<evidence type="ECO:0000313" key="5">
    <source>
        <dbReference type="Proteomes" id="UP000664096"/>
    </source>
</evidence>